<feature type="compositionally biased region" description="Basic and acidic residues" evidence="1">
    <location>
        <begin position="220"/>
        <end position="229"/>
    </location>
</feature>
<organism evidence="2 3">
    <name type="scientific">Protopolystoma xenopodis</name>
    <dbReference type="NCBI Taxonomy" id="117903"/>
    <lineage>
        <taxon>Eukaryota</taxon>
        <taxon>Metazoa</taxon>
        <taxon>Spiralia</taxon>
        <taxon>Lophotrochozoa</taxon>
        <taxon>Platyhelminthes</taxon>
        <taxon>Monogenea</taxon>
        <taxon>Polyopisthocotylea</taxon>
        <taxon>Polystomatidea</taxon>
        <taxon>Polystomatidae</taxon>
        <taxon>Protopolystoma</taxon>
    </lineage>
</organism>
<comment type="caution">
    <text evidence="2">The sequence shown here is derived from an EMBL/GenBank/DDBJ whole genome shotgun (WGS) entry which is preliminary data.</text>
</comment>
<evidence type="ECO:0000256" key="1">
    <source>
        <dbReference type="SAM" id="MobiDB-lite"/>
    </source>
</evidence>
<feature type="compositionally biased region" description="Polar residues" evidence="1">
    <location>
        <begin position="76"/>
        <end position="86"/>
    </location>
</feature>
<feature type="compositionally biased region" description="Basic and acidic residues" evidence="1">
    <location>
        <begin position="107"/>
        <end position="126"/>
    </location>
</feature>
<feature type="compositionally biased region" description="Low complexity" evidence="1">
    <location>
        <begin position="57"/>
        <end position="75"/>
    </location>
</feature>
<evidence type="ECO:0000313" key="2">
    <source>
        <dbReference type="EMBL" id="VEL42385.1"/>
    </source>
</evidence>
<gene>
    <name evidence="2" type="ORF">PXEA_LOCUS35825</name>
</gene>
<reference evidence="2" key="1">
    <citation type="submission" date="2018-11" db="EMBL/GenBank/DDBJ databases">
        <authorList>
            <consortium name="Pathogen Informatics"/>
        </authorList>
    </citation>
    <scope>NUCLEOTIDE SEQUENCE</scope>
</reference>
<feature type="region of interest" description="Disordered" evidence="1">
    <location>
        <begin position="219"/>
        <end position="308"/>
    </location>
</feature>
<sequence length="308" mass="31836">MRQTSLLIILATGKCNRTTSCALYRLFRRSQRSSVAAEVAPKQTTRAADSDDPIETPISANPDSSASPNPAAEAATSQLTKVTSDSGDGGADEANTGTMLVPAETGLADRPDGLDEPEGADRRDDTEAPTIGNSSDDEAPQSAHSVPTLAGSASLPAEEACAGSSGSLDLVAESEVSLRCSESAMQLEPSSRVETRQDSASRNIAVSASKLLFSTQLSRYESHDQDAPRDGQSSLLPDSVCKTEPEAAATSSPLPRRVEQAVASEEPNEPSLALIPSGPAQSADELTPEAALPVASGPESAEPATARY</sequence>
<feature type="region of interest" description="Disordered" evidence="1">
    <location>
        <begin position="32"/>
        <end position="165"/>
    </location>
</feature>
<dbReference type="AlphaFoldDB" id="A0A448XQI8"/>
<dbReference type="Proteomes" id="UP000784294">
    <property type="component" value="Unassembled WGS sequence"/>
</dbReference>
<name>A0A448XQI8_9PLAT</name>
<feature type="region of interest" description="Disordered" evidence="1">
    <location>
        <begin position="181"/>
        <end position="202"/>
    </location>
</feature>
<proteinExistence type="predicted"/>
<accession>A0A448XQI8</accession>
<feature type="non-terminal residue" evidence="2">
    <location>
        <position position="308"/>
    </location>
</feature>
<keyword evidence="3" id="KW-1185">Reference proteome</keyword>
<dbReference type="EMBL" id="CAAALY010274152">
    <property type="protein sequence ID" value="VEL42385.1"/>
    <property type="molecule type" value="Genomic_DNA"/>
</dbReference>
<evidence type="ECO:0000313" key="3">
    <source>
        <dbReference type="Proteomes" id="UP000784294"/>
    </source>
</evidence>
<protein>
    <submittedName>
        <fullName evidence="2">Uncharacterized protein</fullName>
    </submittedName>
</protein>